<organism evidence="1 2">
    <name type="scientific">Streptomyces bathyalis</name>
    <dbReference type="NCBI Taxonomy" id="2710756"/>
    <lineage>
        <taxon>Bacteria</taxon>
        <taxon>Bacillati</taxon>
        <taxon>Actinomycetota</taxon>
        <taxon>Actinomycetes</taxon>
        <taxon>Kitasatosporales</taxon>
        <taxon>Streptomycetaceae</taxon>
        <taxon>Streptomyces</taxon>
    </lineage>
</organism>
<dbReference type="RefSeq" id="WP_197352309.1">
    <property type="nucleotide sequence ID" value="NZ_CP048882.1"/>
</dbReference>
<evidence type="ECO:0000313" key="1">
    <source>
        <dbReference type="EMBL" id="QPP08513.1"/>
    </source>
</evidence>
<dbReference type="KEGG" id="sbat:G4Z16_21300"/>
<protein>
    <submittedName>
        <fullName evidence="1">Uncharacterized protein</fullName>
    </submittedName>
</protein>
<name>A0A7T1WRW0_9ACTN</name>
<keyword evidence="2" id="KW-1185">Reference proteome</keyword>
<reference evidence="2" key="1">
    <citation type="submission" date="2020-02" db="EMBL/GenBank/DDBJ databases">
        <title>Streptomyces sp. ASO4wet.</title>
        <authorList>
            <person name="Risdian C."/>
            <person name="Landwehr W."/>
            <person name="Schupp P."/>
            <person name="Wink J."/>
        </authorList>
    </citation>
    <scope>NUCLEOTIDE SEQUENCE [LARGE SCALE GENOMIC DNA]</scope>
    <source>
        <strain evidence="2">ASO4wet</strain>
    </source>
</reference>
<sequence length="67" mass="7358">MSHCPYCGWPDDQPVRDLSQHPTGEGILVWTRCACGSLQARLLTAGILRIVTRGKPAARHTGDEVRC</sequence>
<gene>
    <name evidence="1" type="ORF">G4Z16_21300</name>
</gene>
<dbReference type="Proteomes" id="UP000595046">
    <property type="component" value="Chromosome"/>
</dbReference>
<dbReference type="EMBL" id="CP048882">
    <property type="protein sequence ID" value="QPP08513.1"/>
    <property type="molecule type" value="Genomic_DNA"/>
</dbReference>
<evidence type="ECO:0000313" key="2">
    <source>
        <dbReference type="Proteomes" id="UP000595046"/>
    </source>
</evidence>
<dbReference type="AlphaFoldDB" id="A0A7T1WRW0"/>
<accession>A0A7T1WRW0</accession>
<proteinExistence type="predicted"/>